<keyword evidence="5" id="KW-1185">Reference proteome</keyword>
<dbReference type="Proteomes" id="UP000243459">
    <property type="component" value="Unassembled WGS sequence"/>
</dbReference>
<proteinExistence type="inferred from homology"/>
<protein>
    <submittedName>
        <fullName evidence="4">Uncharacterized protein</fullName>
    </submittedName>
</protein>
<reference evidence="5" key="1">
    <citation type="journal article" date="2017" name="Nat. Commun.">
        <title>The asparagus genome sheds light on the origin and evolution of a young Y chromosome.</title>
        <authorList>
            <person name="Harkess A."/>
            <person name="Zhou J."/>
            <person name="Xu C."/>
            <person name="Bowers J.E."/>
            <person name="Van der Hulst R."/>
            <person name="Ayyampalayam S."/>
            <person name="Mercati F."/>
            <person name="Riccardi P."/>
            <person name="McKain M.R."/>
            <person name="Kakrana A."/>
            <person name="Tang H."/>
            <person name="Ray J."/>
            <person name="Groenendijk J."/>
            <person name="Arikit S."/>
            <person name="Mathioni S.M."/>
            <person name="Nakano M."/>
            <person name="Shan H."/>
            <person name="Telgmann-Rauber A."/>
            <person name="Kanno A."/>
            <person name="Yue Z."/>
            <person name="Chen H."/>
            <person name="Li W."/>
            <person name="Chen Y."/>
            <person name="Xu X."/>
            <person name="Zhang Y."/>
            <person name="Luo S."/>
            <person name="Chen H."/>
            <person name="Gao J."/>
            <person name="Mao Z."/>
            <person name="Pires J.C."/>
            <person name="Luo M."/>
            <person name="Kudrna D."/>
            <person name="Wing R.A."/>
            <person name="Meyers B.C."/>
            <person name="Yi K."/>
            <person name="Kong H."/>
            <person name="Lavrijsen P."/>
            <person name="Sunseri F."/>
            <person name="Falavigna A."/>
            <person name="Ye Y."/>
            <person name="Leebens-Mack J.H."/>
            <person name="Chen G."/>
        </authorList>
    </citation>
    <scope>NUCLEOTIDE SEQUENCE [LARGE SCALE GENOMIC DNA]</scope>
    <source>
        <strain evidence="5">cv. DH0086</strain>
    </source>
</reference>
<evidence type="ECO:0000313" key="5">
    <source>
        <dbReference type="Proteomes" id="UP000243459"/>
    </source>
</evidence>
<dbReference type="PANTHER" id="PTHR13068">
    <property type="entry name" value="CGI-12 PROTEIN-RELATED"/>
    <property type="match status" value="1"/>
</dbReference>
<dbReference type="FunFam" id="1.25.70.10:FF:000001">
    <property type="entry name" value="Mitochondrial transcription termination factor-like"/>
    <property type="match status" value="1"/>
</dbReference>
<dbReference type="AlphaFoldDB" id="A0A1R3L6K0"/>
<sequence>MRFSGPALPPLICSVPKLLQFSLDRRLIINFNLLKTLLKSESNAISAIKCSATLLVCNLDRTVFPKLKILEDFGVPTNVILKLLTTQSKSLMDHHHRFDEIFEMVKRVGINPKSPLFAHALVVLGKLPERAWVRKVENFKGLGWTEDQVIVAFSKHPYCMTASIEKIKKNMEFFRERFGWSPEYVSRSPVVLSFSYEKRVLPRSRVFRVLEEKGFYEGRIGARQLMMGDKEFLKRYVLKYCEQVPEIIDDDIRGKIEHFGLIIGGSEENILAVNS</sequence>
<evidence type="ECO:0000313" key="4">
    <source>
        <dbReference type="EMBL" id="ONK55240.1"/>
    </source>
</evidence>
<dbReference type="SMART" id="SM00733">
    <property type="entry name" value="Mterf"/>
    <property type="match status" value="4"/>
</dbReference>
<dbReference type="Gene3D" id="1.25.70.10">
    <property type="entry name" value="Transcription termination factor 3, mitochondrial"/>
    <property type="match status" value="1"/>
</dbReference>
<dbReference type="InterPro" id="IPR003690">
    <property type="entry name" value="MTERF"/>
</dbReference>
<accession>A0A1R3L6K0</accession>
<dbReference type="Gramene" id="ONK55240">
    <property type="protein sequence ID" value="ONK55240"/>
    <property type="gene ID" value="A4U43_UnF5940"/>
</dbReference>
<keyword evidence="2" id="KW-0804">Transcription</keyword>
<comment type="similarity">
    <text evidence="1">Belongs to the mTERF family.</text>
</comment>
<keyword evidence="3" id="KW-0809">Transit peptide</keyword>
<evidence type="ECO:0000256" key="1">
    <source>
        <dbReference type="ARBA" id="ARBA00007692"/>
    </source>
</evidence>
<dbReference type="Pfam" id="PF02536">
    <property type="entry name" value="mTERF"/>
    <property type="match status" value="1"/>
</dbReference>
<dbReference type="OrthoDB" id="637682at2759"/>
<dbReference type="OMA" id="MEFFRER"/>
<evidence type="ECO:0000256" key="3">
    <source>
        <dbReference type="ARBA" id="ARBA00022946"/>
    </source>
</evidence>
<gene>
    <name evidence="4" type="ORF">A4U43_UnF5940</name>
</gene>
<keyword evidence="2" id="KW-0806">Transcription termination</keyword>
<organism evidence="4 5">
    <name type="scientific">Asparagus officinalis</name>
    <name type="common">Garden asparagus</name>
    <dbReference type="NCBI Taxonomy" id="4686"/>
    <lineage>
        <taxon>Eukaryota</taxon>
        <taxon>Viridiplantae</taxon>
        <taxon>Streptophyta</taxon>
        <taxon>Embryophyta</taxon>
        <taxon>Tracheophyta</taxon>
        <taxon>Spermatophyta</taxon>
        <taxon>Magnoliopsida</taxon>
        <taxon>Liliopsida</taxon>
        <taxon>Asparagales</taxon>
        <taxon>Asparagaceae</taxon>
        <taxon>Asparagoideae</taxon>
        <taxon>Asparagus</taxon>
    </lineage>
</organism>
<dbReference type="PANTHER" id="PTHR13068:SF213">
    <property type="entry name" value="OS07G0423000 PROTEIN"/>
    <property type="match status" value="1"/>
</dbReference>
<dbReference type="GO" id="GO:0003676">
    <property type="term" value="F:nucleic acid binding"/>
    <property type="evidence" value="ECO:0007669"/>
    <property type="project" value="InterPro"/>
</dbReference>
<name>A0A1R3L6K0_ASPOF</name>
<dbReference type="EMBL" id="KV863635">
    <property type="protein sequence ID" value="ONK55240.1"/>
    <property type="molecule type" value="Genomic_DNA"/>
</dbReference>
<keyword evidence="2" id="KW-0805">Transcription regulation</keyword>
<dbReference type="GO" id="GO:0006353">
    <property type="term" value="P:DNA-templated transcription termination"/>
    <property type="evidence" value="ECO:0007669"/>
    <property type="project" value="UniProtKB-KW"/>
</dbReference>
<dbReference type="InterPro" id="IPR038538">
    <property type="entry name" value="MTERF_sf"/>
</dbReference>
<evidence type="ECO:0000256" key="2">
    <source>
        <dbReference type="ARBA" id="ARBA00022472"/>
    </source>
</evidence>